<dbReference type="PROSITE" id="PS51257">
    <property type="entry name" value="PROKAR_LIPOPROTEIN"/>
    <property type="match status" value="1"/>
</dbReference>
<evidence type="ECO:0000313" key="4">
    <source>
        <dbReference type="Proteomes" id="UP000783390"/>
    </source>
</evidence>
<dbReference type="PANTHER" id="PTHR30024">
    <property type="entry name" value="ALIPHATIC SULFONATES-BINDING PROTEIN-RELATED"/>
    <property type="match status" value="1"/>
</dbReference>
<dbReference type="Proteomes" id="UP000783390">
    <property type="component" value="Unassembled WGS sequence"/>
</dbReference>
<evidence type="ECO:0000256" key="1">
    <source>
        <dbReference type="SAM" id="SignalP"/>
    </source>
</evidence>
<dbReference type="EMBL" id="JAGGJZ010000001">
    <property type="protein sequence ID" value="MBP1888837.1"/>
    <property type="molecule type" value="Genomic_DNA"/>
</dbReference>
<name>A0ABS4EXW8_9CLOT</name>
<evidence type="ECO:0000313" key="3">
    <source>
        <dbReference type="EMBL" id="MBP1888837.1"/>
    </source>
</evidence>
<keyword evidence="4" id="KW-1185">Reference proteome</keyword>
<dbReference type="Gene3D" id="3.40.190.10">
    <property type="entry name" value="Periplasmic binding protein-like II"/>
    <property type="match status" value="2"/>
</dbReference>
<feature type="domain" description="SsuA/THI5-like" evidence="2">
    <location>
        <begin position="62"/>
        <end position="261"/>
    </location>
</feature>
<dbReference type="InterPro" id="IPR015168">
    <property type="entry name" value="SsuA/THI5"/>
</dbReference>
<dbReference type="PANTHER" id="PTHR30024:SF46">
    <property type="entry name" value="ABC TRANSPORTER, SUBSTRATE-BINDING LIPOPROTEIN"/>
    <property type="match status" value="1"/>
</dbReference>
<comment type="caution">
    <text evidence="3">The sequence shown here is derived from an EMBL/GenBank/DDBJ whole genome shotgun (WGS) entry which is preliminary data.</text>
</comment>
<accession>A0ABS4EXW8</accession>
<organism evidence="3 4">
    <name type="scientific">Clostridium moniliforme</name>
    <dbReference type="NCBI Taxonomy" id="39489"/>
    <lineage>
        <taxon>Bacteria</taxon>
        <taxon>Bacillati</taxon>
        <taxon>Bacillota</taxon>
        <taxon>Clostridia</taxon>
        <taxon>Eubacteriales</taxon>
        <taxon>Clostridiaceae</taxon>
        <taxon>Clostridium</taxon>
    </lineage>
</organism>
<protein>
    <submittedName>
        <fullName evidence="3">NitT/TauT family transport system substrate-binding protein</fullName>
    </submittedName>
</protein>
<feature type="signal peptide" evidence="1">
    <location>
        <begin position="1"/>
        <end position="21"/>
    </location>
</feature>
<gene>
    <name evidence="3" type="ORF">J2Z53_000416</name>
</gene>
<reference evidence="3 4" key="1">
    <citation type="submission" date="2021-03" db="EMBL/GenBank/DDBJ databases">
        <title>Genomic Encyclopedia of Type Strains, Phase IV (KMG-IV): sequencing the most valuable type-strain genomes for metagenomic binning, comparative biology and taxonomic classification.</title>
        <authorList>
            <person name="Goeker M."/>
        </authorList>
    </citation>
    <scope>NUCLEOTIDE SEQUENCE [LARGE SCALE GENOMIC DNA]</scope>
    <source>
        <strain evidence="3 4">DSM 3984</strain>
    </source>
</reference>
<dbReference type="SUPFAM" id="SSF53850">
    <property type="entry name" value="Periplasmic binding protein-like II"/>
    <property type="match status" value="1"/>
</dbReference>
<sequence>MKKKIASILLMMVAVFTLVGCGEGNKSTSDASKQAKEIKVMVPDGPPAISAAKLIKDNPKIEDGFNVKYTIEKTPDALVTSVMKGEADIAIVPSNVAAIQYNKKIGYKIAATTGWGSFYLVSTEKIKNIKDLKGKEIYNIGKGLTPDIVTRDVLSNLGLNVNKDIKFSYLNGITELAPTIISGKAKFAVVPEPALSQVLAKKPNLNVIMNLNDEWKKENNSKYGFPQATVIVKEDLIKNDNKFVEKFLDKLDDSVKYAVEDKKDLGDICESIGVSANKNIIGKAIKKSNLKYVPIKDSKTEYNTYFKKLDKFDSKSIGGKVPNEGIYMEK</sequence>
<dbReference type="RefSeq" id="WP_209795561.1">
    <property type="nucleotide sequence ID" value="NZ_JAGGJZ010000001.1"/>
</dbReference>
<dbReference type="Pfam" id="PF09084">
    <property type="entry name" value="NMT1"/>
    <property type="match status" value="1"/>
</dbReference>
<evidence type="ECO:0000259" key="2">
    <source>
        <dbReference type="Pfam" id="PF09084"/>
    </source>
</evidence>
<keyword evidence="1" id="KW-0732">Signal</keyword>
<dbReference type="InterPro" id="IPR027024">
    <property type="entry name" value="UCP027386_ABC_sbc_TM0202"/>
</dbReference>
<proteinExistence type="predicted"/>
<feature type="chain" id="PRO_5047368696" evidence="1">
    <location>
        <begin position="22"/>
        <end position="330"/>
    </location>
</feature>
<dbReference type="PIRSF" id="PIRSF027386">
    <property type="entry name" value="UCP027386_ABC_sbc_TM0202"/>
    <property type="match status" value="1"/>
</dbReference>